<gene>
    <name evidence="2" type="ORF">METZ01_LOCUS163648</name>
</gene>
<dbReference type="InterPro" id="IPR050684">
    <property type="entry name" value="HTH-Siroheme_Decarb"/>
</dbReference>
<dbReference type="EMBL" id="UINC01028927">
    <property type="protein sequence ID" value="SVB10794.1"/>
    <property type="molecule type" value="Genomic_DNA"/>
</dbReference>
<evidence type="ECO:0000259" key="1">
    <source>
        <dbReference type="Pfam" id="PF01037"/>
    </source>
</evidence>
<dbReference type="InterPro" id="IPR011008">
    <property type="entry name" value="Dimeric_a/b-barrel"/>
</dbReference>
<dbReference type="Pfam" id="PF01037">
    <property type="entry name" value="AsnC_trans_reg"/>
    <property type="match status" value="1"/>
</dbReference>
<dbReference type="AlphaFoldDB" id="A0A382BAX1"/>
<proteinExistence type="predicted"/>
<dbReference type="Gene3D" id="3.30.70.920">
    <property type="match status" value="1"/>
</dbReference>
<accession>A0A382BAX1</accession>
<protein>
    <recommendedName>
        <fullName evidence="1">Transcription regulator AsnC/Lrp ligand binding domain-containing protein</fullName>
    </recommendedName>
</protein>
<name>A0A382BAX1_9ZZZZ</name>
<dbReference type="PANTHER" id="PTHR43413">
    <property type="entry name" value="TRANSCRIPTIONAL REGULATOR, ASNC FAMILY"/>
    <property type="match status" value="1"/>
</dbReference>
<dbReference type="SUPFAM" id="SSF54909">
    <property type="entry name" value="Dimeric alpha+beta barrel"/>
    <property type="match status" value="1"/>
</dbReference>
<evidence type="ECO:0000313" key="2">
    <source>
        <dbReference type="EMBL" id="SVB10794.1"/>
    </source>
</evidence>
<reference evidence="2" key="1">
    <citation type="submission" date="2018-05" db="EMBL/GenBank/DDBJ databases">
        <authorList>
            <person name="Lanie J.A."/>
            <person name="Ng W.-L."/>
            <person name="Kazmierczak K.M."/>
            <person name="Andrzejewski T.M."/>
            <person name="Davidsen T.M."/>
            <person name="Wayne K.J."/>
            <person name="Tettelin H."/>
            <person name="Glass J.I."/>
            <person name="Rusch D."/>
            <person name="Podicherti R."/>
            <person name="Tsui H.-C.T."/>
            <person name="Winkler M.E."/>
        </authorList>
    </citation>
    <scope>NUCLEOTIDE SEQUENCE</scope>
</reference>
<dbReference type="PANTHER" id="PTHR43413:SF7">
    <property type="entry name" value="HTH-TYPE TRANSCRIPTIONAL REGULATOR PTR2"/>
    <property type="match status" value="1"/>
</dbReference>
<sequence>MSDVLTLLLEGAKPCADHLANILGKEKAEVEAELRRLEEDKSLLGWLPVFNPEKVEEGRVRAVIEVKISPEREGGFDRLAMRIARFEEVESCYLMSGGYDLLVFVTGKNLRKVAAFVSERLATIEGVLSTSTHFLLRPYKEQRHLLVDEPEAVDKPAVSP</sequence>
<dbReference type="InterPro" id="IPR019887">
    <property type="entry name" value="Tscrpt_reg_AsnC/Lrp_C"/>
</dbReference>
<organism evidence="2">
    <name type="scientific">marine metagenome</name>
    <dbReference type="NCBI Taxonomy" id="408172"/>
    <lineage>
        <taxon>unclassified sequences</taxon>
        <taxon>metagenomes</taxon>
        <taxon>ecological metagenomes</taxon>
    </lineage>
</organism>
<feature type="domain" description="Transcription regulator AsnC/Lrp ligand binding" evidence="1">
    <location>
        <begin position="64"/>
        <end position="137"/>
    </location>
</feature>